<gene>
    <name evidence="2" type="ORF">JF625_13730</name>
</gene>
<feature type="transmembrane region" description="Helical" evidence="1">
    <location>
        <begin position="174"/>
        <end position="199"/>
    </location>
</feature>
<feature type="transmembrane region" description="Helical" evidence="1">
    <location>
        <begin position="104"/>
        <end position="129"/>
    </location>
</feature>
<name>A0A952KEB5_9PROT</name>
<organism evidence="2 3">
    <name type="scientific">Inquilinus limosus</name>
    <dbReference type="NCBI Taxonomy" id="171674"/>
    <lineage>
        <taxon>Bacteria</taxon>
        <taxon>Pseudomonadati</taxon>
        <taxon>Pseudomonadota</taxon>
        <taxon>Alphaproteobacteria</taxon>
        <taxon>Rhodospirillales</taxon>
        <taxon>Rhodospirillaceae</taxon>
        <taxon>Inquilinus</taxon>
    </lineage>
</organism>
<dbReference type="NCBIfam" id="TIGR04370">
    <property type="entry name" value="glyco_rpt_poly"/>
    <property type="match status" value="1"/>
</dbReference>
<sequence length="416" mass="46817">MTPHRSSSRPKPADFVRFRLTLPGYLNPLLIFTSVWTAAFTLYAWRISSGLVFDAEQALWPVSFIMGTYLLPALVITYLAKSMGLRPDLREMDLGQLKARTKTLFILWASINLVQTAVMGGLPVIWLIIGGGPSYSEWGIRSVNGMAFALGLALGMLGYLLYEFTGEKRWLALVFLMIFWGIVVISRKFFVVAILQTGILFLMTHKVSTSVMVKTALSLLVLILLFGYIGDIRTGRSMIMQYAYLTVNYPDWAPSGLIWVYMYLTTPINNIANIFWHFPPEWNYTFARTIDKLFPSVIRSDIADASNLKTTYWLVSEVFNVSTAYSNAYLDVGITGVAIFNFIIAWLTAGLYYLGRSVATKLMYVVFMQALVLTVFNDNFTNLNNCFQIAFIFFAFRGIERTVAGKAAVKEGNHGA</sequence>
<comment type="caution">
    <text evidence="2">The sequence shown here is derived from an EMBL/GenBank/DDBJ whole genome shotgun (WGS) entry which is preliminary data.</text>
</comment>
<feature type="transmembrane region" description="Helical" evidence="1">
    <location>
        <begin position="332"/>
        <end position="354"/>
    </location>
</feature>
<evidence type="ECO:0000313" key="3">
    <source>
        <dbReference type="Proteomes" id="UP000700706"/>
    </source>
</evidence>
<keyword evidence="1" id="KW-0472">Membrane</keyword>
<keyword evidence="1" id="KW-1133">Transmembrane helix</keyword>
<dbReference type="Proteomes" id="UP000700706">
    <property type="component" value="Unassembled WGS sequence"/>
</dbReference>
<dbReference type="EMBL" id="JAEKLZ010000202">
    <property type="protein sequence ID" value="MBW8726202.1"/>
    <property type="molecule type" value="Genomic_DNA"/>
</dbReference>
<feature type="transmembrane region" description="Helical" evidence="1">
    <location>
        <begin position="211"/>
        <end position="230"/>
    </location>
</feature>
<reference evidence="2" key="1">
    <citation type="submission" date="2020-06" db="EMBL/GenBank/DDBJ databases">
        <title>Stable isotope informed genome-resolved metagenomics uncovers potential trophic interactions in rhizosphere soil.</title>
        <authorList>
            <person name="Starr E.P."/>
            <person name="Shi S."/>
            <person name="Blazewicz S.J."/>
            <person name="Koch B.J."/>
            <person name="Probst A.J."/>
            <person name="Hungate B.A."/>
            <person name="Pett-Ridge J."/>
            <person name="Firestone M.K."/>
            <person name="Banfield J.F."/>
        </authorList>
    </citation>
    <scope>NUCLEOTIDE SEQUENCE</scope>
    <source>
        <strain evidence="2">YM_69_17</strain>
    </source>
</reference>
<keyword evidence="1" id="KW-0812">Transmembrane</keyword>
<proteinExistence type="predicted"/>
<accession>A0A952KEB5</accession>
<feature type="transmembrane region" description="Helical" evidence="1">
    <location>
        <begin position="58"/>
        <end position="80"/>
    </location>
</feature>
<evidence type="ECO:0000256" key="1">
    <source>
        <dbReference type="SAM" id="Phobius"/>
    </source>
</evidence>
<feature type="transmembrane region" description="Helical" evidence="1">
    <location>
        <begin position="141"/>
        <end position="162"/>
    </location>
</feature>
<dbReference type="AlphaFoldDB" id="A0A952KEB5"/>
<evidence type="ECO:0000313" key="2">
    <source>
        <dbReference type="EMBL" id="MBW8726202.1"/>
    </source>
</evidence>
<protein>
    <submittedName>
        <fullName evidence="2">Oligosaccharide repeat unit polymerase</fullName>
    </submittedName>
</protein>
<feature type="transmembrane region" description="Helical" evidence="1">
    <location>
        <begin position="25"/>
        <end position="46"/>
    </location>
</feature>